<dbReference type="AlphaFoldDB" id="A0A5N7MCD7"/>
<dbReference type="OrthoDB" id="110167at2"/>
<dbReference type="InterPro" id="IPR009057">
    <property type="entry name" value="Homeodomain-like_sf"/>
</dbReference>
<dbReference type="InterPro" id="IPR003313">
    <property type="entry name" value="AraC-bd"/>
</dbReference>
<dbReference type="GO" id="GO:0043565">
    <property type="term" value="F:sequence-specific DNA binding"/>
    <property type="evidence" value="ECO:0007669"/>
    <property type="project" value="InterPro"/>
</dbReference>
<organism evidence="5 6">
    <name type="scientific">Microvirga tunisiensis</name>
    <dbReference type="NCBI Taxonomy" id="2108360"/>
    <lineage>
        <taxon>Bacteria</taxon>
        <taxon>Pseudomonadati</taxon>
        <taxon>Pseudomonadota</taxon>
        <taxon>Alphaproteobacteria</taxon>
        <taxon>Hyphomicrobiales</taxon>
        <taxon>Methylobacteriaceae</taxon>
        <taxon>Microvirga</taxon>
    </lineage>
</organism>
<dbReference type="Pfam" id="PF12833">
    <property type="entry name" value="HTH_18"/>
    <property type="match status" value="1"/>
</dbReference>
<dbReference type="SUPFAM" id="SSF46689">
    <property type="entry name" value="Homeodomain-like"/>
    <property type="match status" value="2"/>
</dbReference>
<dbReference type="EMBL" id="VOSK01000008">
    <property type="protein sequence ID" value="MPR24592.1"/>
    <property type="molecule type" value="Genomic_DNA"/>
</dbReference>
<feature type="domain" description="HTH araC/xylS-type" evidence="4">
    <location>
        <begin position="195"/>
        <end position="292"/>
    </location>
</feature>
<dbReference type="SUPFAM" id="SSF51215">
    <property type="entry name" value="Regulatory protein AraC"/>
    <property type="match status" value="1"/>
</dbReference>
<dbReference type="PANTHER" id="PTHR46796:SF2">
    <property type="entry name" value="TRANSCRIPTIONAL REGULATORY PROTEIN"/>
    <property type="match status" value="1"/>
</dbReference>
<evidence type="ECO:0000313" key="6">
    <source>
        <dbReference type="Proteomes" id="UP000403266"/>
    </source>
</evidence>
<keyword evidence="2" id="KW-0238">DNA-binding</keyword>
<sequence length="292" mass="32501">MVAAMTVTTPEVSLDPNQVGAGDVTHFWRVPRYRDLDCLRATFRRHAYARHSHDTYAIAAVLAGCETFFHRGEQHYAPAGSVAVVCPDEIHDGEPYGGGFEYRTFYPSSELMQEIAEDVAGRPVSRPPWFPHSVIDDPELFLAQVGLHACLCQDESWSSEMEQDTRLIDFLSRLIARWADLDALPAVRYGSRSILRARDYLDAHMSEEADLADLANLAGLSRSHFIRAFAKETGLTPHAYLLDRRFRAATRLLAQGEAPGDVAAACGFFDQSHLNRVFKARMGVTPGAYRAA</sequence>
<keyword evidence="1" id="KW-0805">Transcription regulation</keyword>
<protein>
    <submittedName>
        <fullName evidence="5">AraC family transcriptional regulator</fullName>
    </submittedName>
</protein>
<reference evidence="5 6" key="1">
    <citation type="journal article" date="2019" name="Syst. Appl. Microbiol.">
        <title>Microvirga tunisiensis sp. nov., a root nodule symbiotic bacterium isolated from Lupinus micranthus and L. luteus grown in Northern Tunisia.</title>
        <authorList>
            <person name="Msaddak A."/>
            <person name="Rejili M."/>
            <person name="Duran D."/>
            <person name="Mars M."/>
            <person name="Palacios J.M."/>
            <person name="Ruiz-Argueso T."/>
            <person name="Rey L."/>
            <person name="Imperial J."/>
        </authorList>
    </citation>
    <scope>NUCLEOTIDE SEQUENCE [LARGE SCALE GENOMIC DNA]</scope>
    <source>
        <strain evidence="5 6">Lmie10</strain>
    </source>
</reference>
<dbReference type="SMART" id="SM00342">
    <property type="entry name" value="HTH_ARAC"/>
    <property type="match status" value="1"/>
</dbReference>
<evidence type="ECO:0000256" key="1">
    <source>
        <dbReference type="ARBA" id="ARBA00023015"/>
    </source>
</evidence>
<evidence type="ECO:0000313" key="5">
    <source>
        <dbReference type="EMBL" id="MPR24592.1"/>
    </source>
</evidence>
<keyword evidence="3" id="KW-0804">Transcription</keyword>
<dbReference type="GO" id="GO:0003700">
    <property type="term" value="F:DNA-binding transcription factor activity"/>
    <property type="evidence" value="ECO:0007669"/>
    <property type="project" value="InterPro"/>
</dbReference>
<gene>
    <name evidence="5" type="ORF">FS320_04930</name>
</gene>
<name>A0A5N7MCD7_9HYPH</name>
<comment type="caution">
    <text evidence="5">The sequence shown here is derived from an EMBL/GenBank/DDBJ whole genome shotgun (WGS) entry which is preliminary data.</text>
</comment>
<dbReference type="PANTHER" id="PTHR46796">
    <property type="entry name" value="HTH-TYPE TRANSCRIPTIONAL ACTIVATOR RHAS-RELATED"/>
    <property type="match status" value="1"/>
</dbReference>
<evidence type="ECO:0000256" key="3">
    <source>
        <dbReference type="ARBA" id="ARBA00023163"/>
    </source>
</evidence>
<dbReference type="InterPro" id="IPR018060">
    <property type="entry name" value="HTH_AraC"/>
</dbReference>
<dbReference type="InterPro" id="IPR050204">
    <property type="entry name" value="AraC_XylS_family_regulators"/>
</dbReference>
<dbReference type="Proteomes" id="UP000403266">
    <property type="component" value="Unassembled WGS sequence"/>
</dbReference>
<keyword evidence="6" id="KW-1185">Reference proteome</keyword>
<dbReference type="Gene3D" id="1.10.10.60">
    <property type="entry name" value="Homeodomain-like"/>
    <property type="match status" value="1"/>
</dbReference>
<dbReference type="Pfam" id="PF02311">
    <property type="entry name" value="AraC_binding"/>
    <property type="match status" value="1"/>
</dbReference>
<accession>A0A5N7MCD7</accession>
<proteinExistence type="predicted"/>
<evidence type="ECO:0000259" key="4">
    <source>
        <dbReference type="PROSITE" id="PS01124"/>
    </source>
</evidence>
<evidence type="ECO:0000256" key="2">
    <source>
        <dbReference type="ARBA" id="ARBA00023125"/>
    </source>
</evidence>
<dbReference type="InterPro" id="IPR037923">
    <property type="entry name" value="HTH-like"/>
</dbReference>
<dbReference type="PROSITE" id="PS01124">
    <property type="entry name" value="HTH_ARAC_FAMILY_2"/>
    <property type="match status" value="1"/>
</dbReference>